<dbReference type="PANTHER" id="PTHR43321:SF3">
    <property type="entry name" value="GLUTAMATE DECARBOXYLASE"/>
    <property type="match status" value="1"/>
</dbReference>
<feature type="transmembrane region" description="Helical" evidence="6">
    <location>
        <begin position="149"/>
        <end position="168"/>
    </location>
</feature>
<dbReference type="Proteomes" id="UP000655523">
    <property type="component" value="Unassembled WGS sequence"/>
</dbReference>
<dbReference type="GO" id="GO:0022857">
    <property type="term" value="F:transmembrane transporter activity"/>
    <property type="evidence" value="ECO:0007669"/>
    <property type="project" value="InterPro"/>
</dbReference>
<dbReference type="RefSeq" id="WP_236002097.1">
    <property type="nucleotide sequence ID" value="NZ_WOEZ01000107.1"/>
</dbReference>
<protein>
    <submittedName>
        <fullName evidence="7">Amino acid permease</fullName>
    </submittedName>
</protein>
<comment type="caution">
    <text evidence="7">The sequence shown here is derived from an EMBL/GenBank/DDBJ whole genome shotgun (WGS) entry which is preliminary data.</text>
</comment>
<reference evidence="7 8" key="1">
    <citation type="submission" date="2019-11" db="EMBL/GenBank/DDBJ databases">
        <title>Metabolism of dissolved organic matter in forest soils.</title>
        <authorList>
            <person name="Cyle K.T."/>
            <person name="Wilhelm R.C."/>
            <person name="Martinez C.E."/>
        </authorList>
    </citation>
    <scope>NUCLEOTIDE SEQUENCE [LARGE SCALE GENOMIC DNA]</scope>
    <source>
        <strain evidence="7 8">5N</strain>
    </source>
</reference>
<name>A0A972NSM0_9BURK</name>
<evidence type="ECO:0000256" key="3">
    <source>
        <dbReference type="ARBA" id="ARBA00022692"/>
    </source>
</evidence>
<feature type="transmembrane region" description="Helical" evidence="6">
    <location>
        <begin position="80"/>
        <end position="97"/>
    </location>
</feature>
<dbReference type="InterPro" id="IPR015424">
    <property type="entry name" value="PyrdxlP-dep_Trfase"/>
</dbReference>
<dbReference type="AlphaFoldDB" id="A0A972NSM0"/>
<keyword evidence="8" id="KW-1185">Reference proteome</keyword>
<evidence type="ECO:0000256" key="2">
    <source>
        <dbReference type="ARBA" id="ARBA00009533"/>
    </source>
</evidence>
<dbReference type="GO" id="GO:0004351">
    <property type="term" value="F:glutamate decarboxylase activity"/>
    <property type="evidence" value="ECO:0007669"/>
    <property type="project" value="InterPro"/>
</dbReference>
<dbReference type="InterPro" id="IPR010107">
    <property type="entry name" value="Glutamate_decarboxylase"/>
</dbReference>
<dbReference type="GO" id="GO:0006538">
    <property type="term" value="P:L-glutamate catabolic process"/>
    <property type="evidence" value="ECO:0007669"/>
    <property type="project" value="TreeGrafter"/>
</dbReference>
<dbReference type="Pfam" id="PF13520">
    <property type="entry name" value="AA_permease_2"/>
    <property type="match status" value="1"/>
</dbReference>
<accession>A0A972NSM0</accession>
<dbReference type="GO" id="GO:0030170">
    <property type="term" value="F:pyridoxal phosphate binding"/>
    <property type="evidence" value="ECO:0007669"/>
    <property type="project" value="InterPro"/>
</dbReference>
<comment type="similarity">
    <text evidence="2">Belongs to the group II decarboxylase family.</text>
</comment>
<evidence type="ECO:0000313" key="7">
    <source>
        <dbReference type="EMBL" id="NPT56855.1"/>
    </source>
</evidence>
<evidence type="ECO:0000256" key="1">
    <source>
        <dbReference type="ARBA" id="ARBA00004141"/>
    </source>
</evidence>
<dbReference type="SUPFAM" id="SSF53383">
    <property type="entry name" value="PLP-dependent transferases"/>
    <property type="match status" value="1"/>
</dbReference>
<evidence type="ECO:0000256" key="6">
    <source>
        <dbReference type="SAM" id="Phobius"/>
    </source>
</evidence>
<comment type="subcellular location">
    <subcellularLocation>
        <location evidence="1">Membrane</location>
        <topology evidence="1">Multi-pass membrane protein</topology>
    </subcellularLocation>
</comment>
<evidence type="ECO:0000256" key="5">
    <source>
        <dbReference type="ARBA" id="ARBA00023136"/>
    </source>
</evidence>
<dbReference type="GO" id="GO:0005829">
    <property type="term" value="C:cytosol"/>
    <property type="evidence" value="ECO:0007669"/>
    <property type="project" value="TreeGrafter"/>
</dbReference>
<dbReference type="GO" id="GO:0016020">
    <property type="term" value="C:membrane"/>
    <property type="evidence" value="ECO:0007669"/>
    <property type="project" value="UniProtKB-SubCell"/>
</dbReference>
<dbReference type="Gene3D" id="4.10.280.50">
    <property type="match status" value="1"/>
</dbReference>
<evidence type="ECO:0000256" key="4">
    <source>
        <dbReference type="ARBA" id="ARBA00022989"/>
    </source>
</evidence>
<dbReference type="PANTHER" id="PTHR43321">
    <property type="entry name" value="GLUTAMATE DECARBOXYLASE"/>
    <property type="match status" value="1"/>
</dbReference>
<dbReference type="InterPro" id="IPR002293">
    <property type="entry name" value="AA/rel_permease1"/>
</dbReference>
<gene>
    <name evidence="7" type="ORF">GNZ13_20270</name>
</gene>
<keyword evidence="4 6" id="KW-1133">Transmembrane helix</keyword>
<sequence>MTFLKSPPATPDAVADEYAATISGSSLPKYRIPETSSDRRAVFDLMRDELFMDGNSRQNVTTFCTTYANDEVRRLMDLSIALYLIACMLMYAAAIQLRYSAPALPRPFTVPGGSGGMWLTAGIGFAGVLFSFVVSFFPPDQLPVGSPWLYTGLVVLGIVVFAGIPLIIHHVRRSDWATVHDAPLVRPAVIPLK</sequence>
<organism evidence="7 8">
    <name type="scientific">Paraburkholderia elongata</name>
    <dbReference type="NCBI Taxonomy" id="2675747"/>
    <lineage>
        <taxon>Bacteria</taxon>
        <taxon>Pseudomonadati</taxon>
        <taxon>Pseudomonadota</taxon>
        <taxon>Betaproteobacteria</taxon>
        <taxon>Burkholderiales</taxon>
        <taxon>Burkholderiaceae</taxon>
        <taxon>Paraburkholderia</taxon>
    </lineage>
</organism>
<keyword evidence="5 6" id="KW-0472">Membrane</keyword>
<dbReference type="EMBL" id="WOEZ01000107">
    <property type="protein sequence ID" value="NPT56855.1"/>
    <property type="molecule type" value="Genomic_DNA"/>
</dbReference>
<keyword evidence="3 6" id="KW-0812">Transmembrane</keyword>
<feature type="transmembrane region" description="Helical" evidence="6">
    <location>
        <begin position="118"/>
        <end position="137"/>
    </location>
</feature>
<proteinExistence type="inferred from homology"/>
<evidence type="ECO:0000313" key="8">
    <source>
        <dbReference type="Proteomes" id="UP000655523"/>
    </source>
</evidence>